<comment type="caution">
    <text evidence="1">The sequence shown here is derived from an EMBL/GenBank/DDBJ whole genome shotgun (WGS) entry which is preliminary data.</text>
</comment>
<sequence length="44" mass="5211">MKYHIIEPEVIVGLGEKTEFLEKKPPFLTVINYIYSLKIGWEMI</sequence>
<protein>
    <submittedName>
        <fullName evidence="1">Uncharacterized protein</fullName>
    </submittedName>
</protein>
<dbReference type="Proteomes" id="UP000589738">
    <property type="component" value="Unassembled WGS sequence"/>
</dbReference>
<gene>
    <name evidence="1" type="ORF">HNP36_000808</name>
</gene>
<evidence type="ECO:0000313" key="1">
    <source>
        <dbReference type="EMBL" id="MBB6369755.1"/>
    </source>
</evidence>
<name>A0A841NFV6_9FLAO</name>
<evidence type="ECO:0000313" key="2">
    <source>
        <dbReference type="Proteomes" id="UP000589738"/>
    </source>
</evidence>
<accession>A0A841NFV6</accession>
<organism evidence="1 2">
    <name type="scientific">Chryseobacterium shigense</name>
    <dbReference type="NCBI Taxonomy" id="297244"/>
    <lineage>
        <taxon>Bacteria</taxon>
        <taxon>Pseudomonadati</taxon>
        <taxon>Bacteroidota</taxon>
        <taxon>Flavobacteriia</taxon>
        <taxon>Flavobacteriales</taxon>
        <taxon>Weeksellaceae</taxon>
        <taxon>Chryseobacterium group</taxon>
        <taxon>Chryseobacterium</taxon>
    </lineage>
</organism>
<dbReference type="EMBL" id="JACHLC010000001">
    <property type="protein sequence ID" value="MBB6369755.1"/>
    <property type="molecule type" value="Genomic_DNA"/>
</dbReference>
<reference evidence="1 2" key="1">
    <citation type="submission" date="2020-08" db="EMBL/GenBank/DDBJ databases">
        <title>Functional genomics of gut bacteria from endangered species of beetles.</title>
        <authorList>
            <person name="Carlos-Shanley C."/>
        </authorList>
    </citation>
    <scope>NUCLEOTIDE SEQUENCE [LARGE SCALE GENOMIC DNA]</scope>
    <source>
        <strain evidence="1 2">S00136</strain>
    </source>
</reference>
<dbReference type="AlphaFoldDB" id="A0A841NFV6"/>
<keyword evidence="2" id="KW-1185">Reference proteome</keyword>
<proteinExistence type="predicted"/>